<name>A0ABS1DCT0_9PROT</name>
<organism evidence="2 3">
    <name type="scientific">Rhodovibrio sodomensis</name>
    <dbReference type="NCBI Taxonomy" id="1088"/>
    <lineage>
        <taxon>Bacteria</taxon>
        <taxon>Pseudomonadati</taxon>
        <taxon>Pseudomonadota</taxon>
        <taxon>Alphaproteobacteria</taxon>
        <taxon>Rhodospirillales</taxon>
        <taxon>Rhodovibrionaceae</taxon>
        <taxon>Rhodovibrio</taxon>
    </lineage>
</organism>
<gene>
    <name evidence="2" type="ORF">CKO28_06855</name>
</gene>
<evidence type="ECO:0000313" key="2">
    <source>
        <dbReference type="EMBL" id="MBK1667751.1"/>
    </source>
</evidence>
<feature type="domain" description="FIMAH" evidence="1">
    <location>
        <begin position="349"/>
        <end position="426"/>
    </location>
</feature>
<evidence type="ECO:0000313" key="3">
    <source>
        <dbReference type="Proteomes" id="UP001296873"/>
    </source>
</evidence>
<dbReference type="RefSeq" id="WP_200339912.1">
    <property type="nucleotide sequence ID" value="NZ_NRRL01000011.1"/>
</dbReference>
<protein>
    <recommendedName>
        <fullName evidence="1">FIMAH domain-containing protein</fullName>
    </recommendedName>
</protein>
<dbReference type="InterPro" id="IPR054470">
    <property type="entry name" value="FIMAH_dom"/>
</dbReference>
<dbReference type="Pfam" id="PF22888">
    <property type="entry name" value="FIMAH"/>
    <property type="match status" value="1"/>
</dbReference>
<reference evidence="2 3" key="1">
    <citation type="journal article" date="2020" name="Microorganisms">
        <title>Osmotic Adaptation and Compatible Solute Biosynthesis of Phototrophic Bacteria as Revealed from Genome Analyses.</title>
        <authorList>
            <person name="Imhoff J.F."/>
            <person name="Rahn T."/>
            <person name="Kunzel S."/>
            <person name="Keller A."/>
            <person name="Neulinger S.C."/>
        </authorList>
    </citation>
    <scope>NUCLEOTIDE SEQUENCE [LARGE SCALE GENOMIC DNA]</scope>
    <source>
        <strain evidence="2 3">DSM 9895</strain>
    </source>
</reference>
<keyword evidence="3" id="KW-1185">Reference proteome</keyword>
<dbReference type="EMBL" id="NRRL01000011">
    <property type="protein sequence ID" value="MBK1667751.1"/>
    <property type="molecule type" value="Genomic_DNA"/>
</dbReference>
<comment type="caution">
    <text evidence="2">The sequence shown here is derived from an EMBL/GenBank/DDBJ whole genome shotgun (WGS) entry which is preliminary data.</text>
</comment>
<sequence>MAETERLRTSAEIYFINGTSLEIDIYVNGEPSPSFSDPSSLAVGPTFVVKGDQKTPFQVYSFVVRLKGEPDSEILASASANMELGRSFTGVFHWRPDATFQFSVYENDLSRGTEGRLTVRNTSSLEQLTWTLTPNGENPEVPVDERSGTLGHAQWQIARGVTTNDYLFRAFADGGLVTQDEDLDIGLEQNLIVHIVGAPYPTDDNSFWEQWMVVQELEYDPGIKAEDSISEPAPPVWESDQNQPVQLDCPPVTLQETVGGAIQIGAVDPDGWILNFEVMRVDPNADGFVIGDNGSIPSAALGAPATATVWVDPDLPEGQYDVTIEVNTATLAQRATCVLQVTVEGVSIDRLNALVGQYSGQPAIDPSYADELTDQLNAAAQAQSAGNTSKACRLLKQLLTNIDNAECGQITESAIVNLTREAKELRKDLNCG</sequence>
<dbReference type="Proteomes" id="UP001296873">
    <property type="component" value="Unassembled WGS sequence"/>
</dbReference>
<proteinExistence type="predicted"/>
<evidence type="ECO:0000259" key="1">
    <source>
        <dbReference type="Pfam" id="PF22888"/>
    </source>
</evidence>
<accession>A0ABS1DCT0</accession>